<evidence type="ECO:0000313" key="2">
    <source>
        <dbReference type="EMBL" id="KAF8563326.1"/>
    </source>
</evidence>
<evidence type="ECO:0000313" key="3">
    <source>
        <dbReference type="Proteomes" id="UP000699462"/>
    </source>
</evidence>
<feature type="region of interest" description="Disordered" evidence="1">
    <location>
        <begin position="71"/>
        <end position="107"/>
    </location>
</feature>
<sequence>MGPRWNCEFDWFDCVLRFSCWIFHCSTFVHRGNRVGDAPYVSVGSCSSGTTAATTTDTAATTITTASATTPATTTSAVTTTTAGTTTTTATTTTTVSATPSPPTVCP</sequence>
<feature type="compositionally biased region" description="Low complexity" evidence="1">
    <location>
        <begin position="71"/>
        <end position="99"/>
    </location>
</feature>
<gene>
    <name evidence="2" type="ORF">P879_11904</name>
</gene>
<dbReference type="Proteomes" id="UP000699462">
    <property type="component" value="Unassembled WGS sequence"/>
</dbReference>
<accession>A0A8T0D7G4</accession>
<proteinExistence type="predicted"/>
<evidence type="ECO:0000256" key="1">
    <source>
        <dbReference type="SAM" id="MobiDB-lite"/>
    </source>
</evidence>
<dbReference type="EMBL" id="JTDF01012396">
    <property type="protein sequence ID" value="KAF8563326.1"/>
    <property type="molecule type" value="Genomic_DNA"/>
</dbReference>
<name>A0A8T0D7G4_9TREM</name>
<keyword evidence="3" id="KW-1185">Reference proteome</keyword>
<dbReference type="AlphaFoldDB" id="A0A8T0D7G4"/>
<protein>
    <submittedName>
        <fullName evidence="2">Uncharacterized protein</fullName>
    </submittedName>
</protein>
<organism evidence="2 3">
    <name type="scientific">Paragonimus westermani</name>
    <dbReference type="NCBI Taxonomy" id="34504"/>
    <lineage>
        <taxon>Eukaryota</taxon>
        <taxon>Metazoa</taxon>
        <taxon>Spiralia</taxon>
        <taxon>Lophotrochozoa</taxon>
        <taxon>Platyhelminthes</taxon>
        <taxon>Trematoda</taxon>
        <taxon>Digenea</taxon>
        <taxon>Plagiorchiida</taxon>
        <taxon>Troglotremata</taxon>
        <taxon>Troglotrematidae</taxon>
        <taxon>Paragonimus</taxon>
    </lineage>
</organism>
<reference evidence="2 3" key="1">
    <citation type="submission" date="2019-07" db="EMBL/GenBank/DDBJ databases">
        <title>Annotation for the trematode Paragonimus westermani.</title>
        <authorList>
            <person name="Choi Y.-J."/>
        </authorList>
    </citation>
    <scope>NUCLEOTIDE SEQUENCE [LARGE SCALE GENOMIC DNA]</scope>
    <source>
        <strain evidence="2">180907_Pwestermani</strain>
    </source>
</reference>
<comment type="caution">
    <text evidence="2">The sequence shown here is derived from an EMBL/GenBank/DDBJ whole genome shotgun (WGS) entry which is preliminary data.</text>
</comment>